<sequence>MPVPADFTPGSPCWLDLAAADPDRSRTFYTSLFGWQTETGGEEYGNYVLFSKDGLPVAGLAPAGPGQQRDSWSTYLATEDIAATTRKVVAAGGQVLREPMQVGEQGTMAVFADPGGALVCGWQPETHLGFGLSGEAGAPCWFELLSTDYAASVAFYAQAFDWKTETMSDSEEFRYTLNRPYRDSTAGILDAAATLPAGATSHWLVYLGAPDTDDAVLRVQELGGTVMRPAWDSPFGRLAQVADPAGAVFMLISV</sequence>
<protein>
    <submittedName>
        <fullName evidence="2">VOC family protein</fullName>
    </submittedName>
</protein>
<dbReference type="InterPro" id="IPR004360">
    <property type="entry name" value="Glyas_Fos-R_dOase_dom"/>
</dbReference>
<gene>
    <name evidence="2" type="ORF">HGG74_17735</name>
</gene>
<dbReference type="SUPFAM" id="SSF54593">
    <property type="entry name" value="Glyoxalase/Bleomycin resistance protein/Dihydroxybiphenyl dioxygenase"/>
    <property type="match status" value="2"/>
</dbReference>
<feature type="domain" description="VOC" evidence="1">
    <location>
        <begin position="11"/>
        <end position="124"/>
    </location>
</feature>
<organism evidence="2 3">
    <name type="scientific">Arthrobacter mobilis</name>
    <dbReference type="NCBI Taxonomy" id="2724944"/>
    <lineage>
        <taxon>Bacteria</taxon>
        <taxon>Bacillati</taxon>
        <taxon>Actinomycetota</taxon>
        <taxon>Actinomycetes</taxon>
        <taxon>Micrococcales</taxon>
        <taxon>Micrococcaceae</taxon>
        <taxon>Arthrobacter</taxon>
    </lineage>
</organism>
<dbReference type="PROSITE" id="PS51819">
    <property type="entry name" value="VOC"/>
    <property type="match status" value="2"/>
</dbReference>
<dbReference type="EMBL" id="JAAZSQ010000022">
    <property type="protein sequence ID" value="NKX56332.1"/>
    <property type="molecule type" value="Genomic_DNA"/>
</dbReference>
<dbReference type="Proteomes" id="UP000544090">
    <property type="component" value="Unassembled WGS sequence"/>
</dbReference>
<evidence type="ECO:0000259" key="1">
    <source>
        <dbReference type="PROSITE" id="PS51819"/>
    </source>
</evidence>
<proteinExistence type="predicted"/>
<evidence type="ECO:0000313" key="2">
    <source>
        <dbReference type="EMBL" id="NKX56332.1"/>
    </source>
</evidence>
<dbReference type="PANTHER" id="PTHR33993">
    <property type="entry name" value="GLYOXALASE-RELATED"/>
    <property type="match status" value="1"/>
</dbReference>
<keyword evidence="3" id="KW-1185">Reference proteome</keyword>
<name>A0A7X6K722_9MICC</name>
<dbReference type="RefSeq" id="WP_168488515.1">
    <property type="nucleotide sequence ID" value="NZ_JAAZSQ010000022.1"/>
</dbReference>
<dbReference type="InterPro" id="IPR037523">
    <property type="entry name" value="VOC_core"/>
</dbReference>
<accession>A0A7X6K722</accession>
<dbReference type="AlphaFoldDB" id="A0A7X6K722"/>
<comment type="caution">
    <text evidence="2">The sequence shown here is derived from an EMBL/GenBank/DDBJ whole genome shotgun (WGS) entry which is preliminary data.</text>
</comment>
<dbReference type="InterPro" id="IPR052164">
    <property type="entry name" value="Anthracycline_SecMetBiosynth"/>
</dbReference>
<dbReference type="Pfam" id="PF00903">
    <property type="entry name" value="Glyoxalase"/>
    <property type="match status" value="2"/>
</dbReference>
<dbReference type="Gene3D" id="3.10.180.10">
    <property type="entry name" value="2,3-Dihydroxybiphenyl 1,2-Dioxygenase, domain 1"/>
    <property type="match status" value="2"/>
</dbReference>
<evidence type="ECO:0000313" key="3">
    <source>
        <dbReference type="Proteomes" id="UP000544090"/>
    </source>
</evidence>
<feature type="domain" description="VOC" evidence="1">
    <location>
        <begin position="138"/>
        <end position="254"/>
    </location>
</feature>
<reference evidence="2 3" key="1">
    <citation type="submission" date="2020-04" db="EMBL/GenBank/DDBJ databases">
        <title>Arthrobacter sp. nov.</title>
        <authorList>
            <person name="Liu S."/>
        </authorList>
    </citation>
    <scope>NUCLEOTIDE SEQUENCE [LARGE SCALE GENOMIC DNA]</scope>
    <source>
        <strain evidence="2 3">E918</strain>
    </source>
</reference>
<dbReference type="CDD" id="cd07247">
    <property type="entry name" value="SgaA_N_like"/>
    <property type="match status" value="2"/>
</dbReference>
<dbReference type="InterPro" id="IPR029068">
    <property type="entry name" value="Glyas_Bleomycin-R_OHBP_Dase"/>
</dbReference>
<dbReference type="PANTHER" id="PTHR33993:SF10">
    <property type="entry name" value="CONSERVED PROTEIN"/>
    <property type="match status" value="1"/>
</dbReference>